<proteinExistence type="predicted"/>
<gene>
    <name evidence="3" type="ORF">A4A49_16377</name>
</gene>
<feature type="region of interest" description="Disordered" evidence="1">
    <location>
        <begin position="240"/>
        <end position="311"/>
    </location>
</feature>
<feature type="chain" id="PRO_5016255358" evidence="2">
    <location>
        <begin position="27"/>
        <end position="311"/>
    </location>
</feature>
<dbReference type="Proteomes" id="UP000187609">
    <property type="component" value="Unassembled WGS sequence"/>
</dbReference>
<dbReference type="Gramene" id="OIT37009">
    <property type="protein sequence ID" value="OIT37009"/>
    <property type="gene ID" value="A4A49_16377"/>
</dbReference>
<accession>A0A314L7G1</accession>
<keyword evidence="4" id="KW-1185">Reference proteome</keyword>
<evidence type="ECO:0000256" key="2">
    <source>
        <dbReference type="SAM" id="SignalP"/>
    </source>
</evidence>
<evidence type="ECO:0000313" key="4">
    <source>
        <dbReference type="Proteomes" id="UP000187609"/>
    </source>
</evidence>
<evidence type="ECO:0000256" key="1">
    <source>
        <dbReference type="SAM" id="MobiDB-lite"/>
    </source>
</evidence>
<feature type="signal peptide" evidence="2">
    <location>
        <begin position="1"/>
        <end position="26"/>
    </location>
</feature>
<name>A0A314L7G1_NICAT</name>
<feature type="compositionally biased region" description="Polar residues" evidence="1">
    <location>
        <begin position="269"/>
        <end position="278"/>
    </location>
</feature>
<organism evidence="3 4">
    <name type="scientific">Nicotiana attenuata</name>
    <name type="common">Coyote tobacco</name>
    <dbReference type="NCBI Taxonomy" id="49451"/>
    <lineage>
        <taxon>Eukaryota</taxon>
        <taxon>Viridiplantae</taxon>
        <taxon>Streptophyta</taxon>
        <taxon>Embryophyta</taxon>
        <taxon>Tracheophyta</taxon>
        <taxon>Spermatophyta</taxon>
        <taxon>Magnoliopsida</taxon>
        <taxon>eudicotyledons</taxon>
        <taxon>Gunneridae</taxon>
        <taxon>Pentapetalae</taxon>
        <taxon>asterids</taxon>
        <taxon>lamiids</taxon>
        <taxon>Solanales</taxon>
        <taxon>Solanaceae</taxon>
        <taxon>Nicotianoideae</taxon>
        <taxon>Nicotianeae</taxon>
        <taxon>Nicotiana</taxon>
    </lineage>
</organism>
<comment type="caution">
    <text evidence="3">The sequence shown here is derived from an EMBL/GenBank/DDBJ whole genome shotgun (WGS) entry which is preliminary data.</text>
</comment>
<keyword evidence="2" id="KW-0732">Signal</keyword>
<protein>
    <submittedName>
        <fullName evidence="3">Uncharacterized protein</fullName>
    </submittedName>
</protein>
<feature type="compositionally biased region" description="Basic and acidic residues" evidence="1">
    <location>
        <begin position="279"/>
        <end position="289"/>
    </location>
</feature>
<dbReference type="EMBL" id="MJEQ01000360">
    <property type="protein sequence ID" value="OIT37009.1"/>
    <property type="molecule type" value="Genomic_DNA"/>
</dbReference>
<reference evidence="3" key="1">
    <citation type="submission" date="2016-11" db="EMBL/GenBank/DDBJ databases">
        <title>The genome of Nicotiana attenuata.</title>
        <authorList>
            <person name="Xu S."/>
            <person name="Brockmoeller T."/>
            <person name="Gaquerel E."/>
            <person name="Navarro A."/>
            <person name="Kuhl H."/>
            <person name="Gase K."/>
            <person name="Ling Z."/>
            <person name="Zhou W."/>
            <person name="Kreitzer C."/>
            <person name="Stanke M."/>
            <person name="Tang H."/>
            <person name="Lyons E."/>
            <person name="Pandey P."/>
            <person name="Pandey S.P."/>
            <person name="Timmermann B."/>
            <person name="Baldwin I.T."/>
        </authorList>
    </citation>
    <scope>NUCLEOTIDE SEQUENCE [LARGE SCALE GENOMIC DNA]</scope>
    <source>
        <strain evidence="3">UT</strain>
    </source>
</reference>
<dbReference type="AlphaFoldDB" id="A0A314L7G1"/>
<sequence>MAKISGLFSVVAFLMIFALSTKQSSASIVVVGTNEATPRKLGARQFEITSLPNTNEATFGGSGHQYSSISSLSAHANSIITPQDRIIIANEATPLKIGMRQGVITNEATPRKLGARQKIVANEVTLSKSGAHEGQITCSQDTTEPILRNLGTHQKIIANEATHRKLRARLKIIANEATPRKLGARHNAVTSLRNANEATNFGGSKHQDSPISSSLAKTSVIIPKGPIIITNEATTRKLRKRQNPIIVTSSPHTNEAADSPESGLHPFPISSSPTQTNREFPRDPDETEHVSSSPTQANVVLPRKPRRGHGD</sequence>
<evidence type="ECO:0000313" key="3">
    <source>
        <dbReference type="EMBL" id="OIT37009.1"/>
    </source>
</evidence>